<evidence type="ECO:0000256" key="3">
    <source>
        <dbReference type="ARBA" id="ARBA00022946"/>
    </source>
</evidence>
<dbReference type="PANTHER" id="PTHR21013:SF10">
    <property type="entry name" value="ATP SYNTHASE MITOCHONDRIAL F1 COMPLEX ASSEMBLY FACTOR 2"/>
    <property type="match status" value="1"/>
</dbReference>
<evidence type="ECO:0000256" key="4">
    <source>
        <dbReference type="ARBA" id="ARBA00023128"/>
    </source>
</evidence>
<evidence type="ECO:0000256" key="6">
    <source>
        <dbReference type="SAM" id="MobiDB-lite"/>
    </source>
</evidence>
<dbReference type="AlphaFoldDB" id="A0A8H3FP31"/>
<evidence type="ECO:0000256" key="1">
    <source>
        <dbReference type="ARBA" id="ARBA00004173"/>
    </source>
</evidence>
<evidence type="ECO:0000313" key="8">
    <source>
        <dbReference type="Proteomes" id="UP000664534"/>
    </source>
</evidence>
<comment type="subcellular location">
    <subcellularLocation>
        <location evidence="1">Mitochondrion</location>
    </subcellularLocation>
</comment>
<dbReference type="Proteomes" id="UP000664534">
    <property type="component" value="Unassembled WGS sequence"/>
</dbReference>
<gene>
    <name evidence="7" type="primary">ATP12</name>
    <name evidence="7" type="ORF">IMSHALPRED_007693</name>
</gene>
<reference evidence="7" key="1">
    <citation type="submission" date="2021-03" db="EMBL/GenBank/DDBJ databases">
        <authorList>
            <person name="Tagirdzhanova G."/>
        </authorList>
    </citation>
    <scope>NUCLEOTIDE SEQUENCE</scope>
</reference>
<keyword evidence="4" id="KW-0496">Mitochondrion</keyword>
<evidence type="ECO:0000256" key="2">
    <source>
        <dbReference type="ARBA" id="ARBA00008231"/>
    </source>
</evidence>
<accession>A0A8H3FP31</accession>
<name>A0A8H3FP31_9LECA</name>
<evidence type="ECO:0000256" key="5">
    <source>
        <dbReference type="ARBA" id="ARBA00023186"/>
    </source>
</evidence>
<dbReference type="GO" id="GO:0005739">
    <property type="term" value="C:mitochondrion"/>
    <property type="evidence" value="ECO:0007669"/>
    <property type="project" value="UniProtKB-SubCell"/>
</dbReference>
<keyword evidence="3" id="KW-0809">Transit peptide</keyword>
<comment type="similarity">
    <text evidence="2">Belongs to the ATP12 family.</text>
</comment>
<dbReference type="OrthoDB" id="5322896at2759"/>
<dbReference type="EMBL" id="CAJPDT010000050">
    <property type="protein sequence ID" value="CAF9928587.1"/>
    <property type="molecule type" value="Genomic_DNA"/>
</dbReference>
<dbReference type="SUPFAM" id="SSF160909">
    <property type="entry name" value="ATP12-like"/>
    <property type="match status" value="1"/>
</dbReference>
<dbReference type="Pfam" id="PF07542">
    <property type="entry name" value="ATP12"/>
    <property type="match status" value="1"/>
</dbReference>
<protein>
    <submittedName>
        <fullName evidence="7">ATP synthase complex assembly protein atp12</fullName>
    </submittedName>
</protein>
<sequence>MKRIAPLPSSPFFHTPYRNVPSSRPRALLQCLHTTSPRVATPLPITATGPPPAAPQPAASQYGERVDRRRRQAELLKRGQDMRASHMKPGTAAKKRFWKDVSVQTDDEKNHLVNLDTRALRNPTTKQPLTIPRSKPHLATALALEWDLLVSVQQATRSHLIPLTSISARAHVLGLEDGENQHAASSGTGTRYDIVNTLLRYLDTDTLLCWAPAPTPANPSDKDGRGESLRDLQVRTAKPILSYLTQNVWPGVELKPTLDDGSILPASQPAATRAVIKGWMAGLPAWELVGLERAVLASKSLCIAARLVCEWSEYLNLGYTKEEAAGRFGIEEAAKACSQEVIWQTGRWGEVEDSHDVDKEDLRRQFGSVILVVSGTGNRTRP</sequence>
<dbReference type="PANTHER" id="PTHR21013">
    <property type="entry name" value="ATP SYNTHASE MITOCHONDRIAL F1 COMPLEX ASSEMBLY FACTOR 2/ATP12 PROTEIN, MITOCHONDRIAL PRECURSOR"/>
    <property type="match status" value="1"/>
</dbReference>
<organism evidence="7 8">
    <name type="scientific">Imshaugia aleurites</name>
    <dbReference type="NCBI Taxonomy" id="172621"/>
    <lineage>
        <taxon>Eukaryota</taxon>
        <taxon>Fungi</taxon>
        <taxon>Dikarya</taxon>
        <taxon>Ascomycota</taxon>
        <taxon>Pezizomycotina</taxon>
        <taxon>Lecanoromycetes</taxon>
        <taxon>OSLEUM clade</taxon>
        <taxon>Lecanoromycetidae</taxon>
        <taxon>Lecanorales</taxon>
        <taxon>Lecanorineae</taxon>
        <taxon>Parmeliaceae</taxon>
        <taxon>Imshaugia</taxon>
    </lineage>
</organism>
<keyword evidence="5" id="KW-0143">Chaperone</keyword>
<dbReference type="Gene3D" id="3.30.2180.10">
    <property type="entry name" value="ATP12-like"/>
    <property type="match status" value="1"/>
</dbReference>
<comment type="caution">
    <text evidence="7">The sequence shown here is derived from an EMBL/GenBank/DDBJ whole genome shotgun (WGS) entry which is preliminary data.</text>
</comment>
<evidence type="ECO:0000313" key="7">
    <source>
        <dbReference type="EMBL" id="CAF9928587.1"/>
    </source>
</evidence>
<feature type="region of interest" description="Disordered" evidence="6">
    <location>
        <begin position="47"/>
        <end position="67"/>
    </location>
</feature>
<dbReference type="InterPro" id="IPR023335">
    <property type="entry name" value="ATP12_ortho_dom_sf"/>
</dbReference>
<keyword evidence="8" id="KW-1185">Reference proteome</keyword>
<dbReference type="Gene3D" id="1.10.3580.10">
    <property type="entry name" value="ATP12 ATPase"/>
    <property type="match status" value="1"/>
</dbReference>
<dbReference type="InterPro" id="IPR011419">
    <property type="entry name" value="ATP12_ATP_synth-F1-assembly"/>
</dbReference>
<proteinExistence type="inferred from homology"/>
<dbReference type="InterPro" id="IPR042272">
    <property type="entry name" value="ATP12_ATP_synth-F1-assembly_N"/>
</dbReference>
<dbReference type="GO" id="GO:0033615">
    <property type="term" value="P:mitochondrial proton-transporting ATP synthase complex assembly"/>
    <property type="evidence" value="ECO:0007669"/>
    <property type="project" value="TreeGrafter"/>
</dbReference>